<accession>A0A0E1W7Y3</accession>
<name>A0A0E1W7Y3_BURPE</name>
<feature type="region of interest" description="Disordered" evidence="1">
    <location>
        <begin position="1"/>
        <end position="41"/>
    </location>
</feature>
<protein>
    <submittedName>
        <fullName evidence="2">Uncharacterized protein</fullName>
    </submittedName>
</protein>
<dbReference type="Proteomes" id="UP000001812">
    <property type="component" value="Chromosome I"/>
</dbReference>
<organism evidence="2">
    <name type="scientific">Burkholderia pseudomallei 1710a</name>
    <dbReference type="NCBI Taxonomy" id="320371"/>
    <lineage>
        <taxon>Bacteria</taxon>
        <taxon>Pseudomonadati</taxon>
        <taxon>Pseudomonadota</taxon>
        <taxon>Betaproteobacteria</taxon>
        <taxon>Burkholderiales</taxon>
        <taxon>Burkholderiaceae</taxon>
        <taxon>Burkholderia</taxon>
        <taxon>pseudomallei group</taxon>
    </lineage>
</organism>
<dbReference type="AlphaFoldDB" id="A0A0E1W7Y3"/>
<evidence type="ECO:0000313" key="2">
    <source>
        <dbReference type="EMBL" id="EET09313.1"/>
    </source>
</evidence>
<dbReference type="HOGENOM" id="CLU_3266938_0_0_4"/>
<proteinExistence type="predicted"/>
<evidence type="ECO:0000256" key="1">
    <source>
        <dbReference type="SAM" id="MobiDB-lite"/>
    </source>
</evidence>
<feature type="compositionally biased region" description="Low complexity" evidence="1">
    <location>
        <begin position="1"/>
        <end position="11"/>
    </location>
</feature>
<dbReference type="EMBL" id="CM000832">
    <property type="protein sequence ID" value="EET09313.1"/>
    <property type="molecule type" value="Genomic_DNA"/>
</dbReference>
<sequence>MRGRTAPVRRATGARRRARAPPRMASSIGARRGRDAAAGYT</sequence>
<gene>
    <name evidence="2" type="ORF">BURPS1710A_2626</name>
</gene>
<reference evidence="2" key="1">
    <citation type="submission" date="2009-05" db="EMBL/GenBank/DDBJ databases">
        <authorList>
            <person name="Harkins D.M."/>
            <person name="DeShazer D."/>
            <person name="Woods D.E."/>
            <person name="Brinkac L.M."/>
            <person name="Brown K.A."/>
            <person name="Hung G.C."/>
            <person name="Tuanyok A."/>
            <person name="Zhang B."/>
            <person name="Nierman W.C."/>
        </authorList>
    </citation>
    <scope>NUCLEOTIDE SEQUENCE [LARGE SCALE GENOMIC DNA]</scope>
    <source>
        <strain evidence="2">1710a</strain>
    </source>
</reference>